<dbReference type="NCBIfam" id="NF047398">
    <property type="entry name" value="AAA_KGGVGR"/>
    <property type="match status" value="1"/>
</dbReference>
<dbReference type="InterPro" id="IPR002586">
    <property type="entry name" value="CobQ/CobB/MinD/ParA_Nub-bd_dom"/>
</dbReference>
<sequence>MKTVRFDDSLPILTNVIRSTLGDAAMRDGTVLRDAAGCLAFFSAAPLDEITAESLSATLRDALGAYARSDRVIAGSDDYGSAAVRADASALTVLVEHFPVRLVDRRLVGADWLHAPNPPAGPPPRVVFASLKGGVGRSTALAIVAAHLAGRGCRVLAVDLDMEAPGLGAMLLTKETVPEFGMLDALVENGLTGLDETFYADLIGASELAGKRGRIDVIPAFGRRSLENPADVLAKIARAYAEDVRQDGSVATLLEQVRAIVERCADPERYDAVLIDARAGLHESTASAVLGLGAEVLLFGLDEAQTFQGYKAMLAHLARFLSPTAKTPEWLERLTIVQGKAPIDAEERASFVQSCHELFIAAGIVTAPEAAVNEVVLPAGPFGDVPWDEELSDDAVLPAASPVPDPLAILYDARFQRFEPLGRRDLLSEAVYRATFGALIEWIDALVMSGDATSAGGDA</sequence>
<feature type="domain" description="CobQ/CobB/MinD/ParA nucleotide binding" evidence="1">
    <location>
        <begin position="126"/>
        <end position="243"/>
    </location>
</feature>
<dbReference type="RefSeq" id="WP_271929611.1">
    <property type="nucleotide sequence ID" value="NZ_JAQNDO010000001.1"/>
</dbReference>
<dbReference type="PANTHER" id="PTHR13696">
    <property type="entry name" value="P-LOOP CONTAINING NUCLEOSIDE TRIPHOSPHATE HYDROLASE"/>
    <property type="match status" value="1"/>
</dbReference>
<dbReference type="PANTHER" id="PTHR13696:SF52">
    <property type="entry name" value="PARA FAMILY PROTEIN CT_582"/>
    <property type="match status" value="1"/>
</dbReference>
<evidence type="ECO:0000259" key="1">
    <source>
        <dbReference type="Pfam" id="PF01656"/>
    </source>
</evidence>
<dbReference type="Proteomes" id="UP001221411">
    <property type="component" value="Unassembled WGS sequence"/>
</dbReference>
<dbReference type="InterPro" id="IPR050678">
    <property type="entry name" value="DNA_Partitioning_ATPase"/>
</dbReference>
<proteinExistence type="predicted"/>
<organism evidence="2 3">
    <name type="scientific">Polyangium mundeleinium</name>
    <dbReference type="NCBI Taxonomy" id="2995306"/>
    <lineage>
        <taxon>Bacteria</taxon>
        <taxon>Pseudomonadati</taxon>
        <taxon>Myxococcota</taxon>
        <taxon>Polyangia</taxon>
        <taxon>Polyangiales</taxon>
        <taxon>Polyangiaceae</taxon>
        <taxon>Polyangium</taxon>
    </lineage>
</organism>
<accession>A0ABT5F8V0</accession>
<evidence type="ECO:0000313" key="2">
    <source>
        <dbReference type="EMBL" id="MDC0749592.1"/>
    </source>
</evidence>
<gene>
    <name evidence="2" type="ORF">POL67_50140</name>
</gene>
<comment type="caution">
    <text evidence="2">The sequence shown here is derived from an EMBL/GenBank/DDBJ whole genome shotgun (WGS) entry which is preliminary data.</text>
</comment>
<name>A0ABT5F8V0_9BACT</name>
<keyword evidence="3" id="KW-1185">Reference proteome</keyword>
<dbReference type="Pfam" id="PF01656">
    <property type="entry name" value="CbiA"/>
    <property type="match status" value="1"/>
</dbReference>
<dbReference type="Gene3D" id="3.40.50.300">
    <property type="entry name" value="P-loop containing nucleotide triphosphate hydrolases"/>
    <property type="match status" value="1"/>
</dbReference>
<dbReference type="EMBL" id="JAQNDO010000001">
    <property type="protein sequence ID" value="MDC0749592.1"/>
    <property type="molecule type" value="Genomic_DNA"/>
</dbReference>
<evidence type="ECO:0000313" key="3">
    <source>
        <dbReference type="Proteomes" id="UP001221411"/>
    </source>
</evidence>
<dbReference type="SUPFAM" id="SSF52540">
    <property type="entry name" value="P-loop containing nucleoside triphosphate hydrolases"/>
    <property type="match status" value="1"/>
</dbReference>
<reference evidence="2 3" key="1">
    <citation type="submission" date="2022-11" db="EMBL/GenBank/DDBJ databases">
        <title>Minimal conservation of predation-associated metabolite biosynthetic gene clusters underscores biosynthetic potential of Myxococcota including descriptions for ten novel species: Archangium lansinium sp. nov., Myxococcus landrumus sp. nov., Nannocystis bai.</title>
        <authorList>
            <person name="Ahearne A."/>
            <person name="Stevens C."/>
            <person name="Dowd S."/>
        </authorList>
    </citation>
    <scope>NUCLEOTIDE SEQUENCE [LARGE SCALE GENOMIC DNA]</scope>
    <source>
        <strain evidence="2 3">RJM3</strain>
    </source>
</reference>
<protein>
    <submittedName>
        <fullName evidence="2">AAA family ATPase</fullName>
    </submittedName>
</protein>
<dbReference type="InterPro" id="IPR027417">
    <property type="entry name" value="P-loop_NTPase"/>
</dbReference>